<dbReference type="InterPro" id="IPR039859">
    <property type="entry name" value="PFA4/ZDH16/20/ERF2-like"/>
</dbReference>
<protein>
    <recommendedName>
        <fullName evidence="11">S-acyltransferase</fullName>
        <ecNumber evidence="11">2.3.1.225</ecNumber>
    </recommendedName>
    <alternativeName>
        <fullName evidence="11">Palmitoyltransferase</fullName>
    </alternativeName>
</protein>
<evidence type="ECO:0000256" key="9">
    <source>
        <dbReference type="ARBA" id="ARBA00023315"/>
    </source>
</evidence>
<sequence>MPAPNAGSPRRRGDNTGLHYAFCNGRFTVGPDWKSVLGSLFLILAPAGIYFGFIARDNGIEQSWAVPVIIAVLVVASVALLMTTAIMDPGFVPRNMDPKDMELGDRPPSKEHQINGYTVNTKWCTTCNHYRPPRCSHCAICDNCTRKFDHHCPWVGNCIGERNYRFFFAFLVVTTALDLLVHAFCWVRLATITHQPNTPSVNGQVTYPNFGKAIQREPAAIVLIAYTFLAFGFVGGLGSLHTFFISRNKTTYEHFRSRHGSSGNPYNRGCLANWAEVFCVRVAPRYTAQSKDLVELQQVGTNGRAGELEHMDGSPGSVTGAYLSSDGLQHRSPELDVIESAPDAYSATRGGGGTHYPGHTGMYGDANMDQPPRGTNGSRHMTSRTITMEEEAAMRRTALRSTSGVSIDGITESSAGHASSFDEEVFSAHRAVPDSAQPLPRLHVASSSDFSAEGEGGASDEFTQATDDDTVQYEPRLDSGDLRGSGSDPQLEPDLALAPLRLSGSDDSEVQTVPFEPQLNLPDQGLQEQWNRQQERVAPSGHTSTGFSGYSDDRQGDTGSSMGIGPEPSHAKQ</sequence>
<feature type="transmembrane region" description="Helical" evidence="11">
    <location>
        <begin position="166"/>
        <end position="187"/>
    </location>
</feature>
<keyword evidence="6 11" id="KW-0472">Membrane</keyword>
<dbReference type="PANTHER" id="PTHR22883:SF43">
    <property type="entry name" value="PALMITOYLTRANSFERASE APP"/>
    <property type="match status" value="1"/>
</dbReference>
<accession>A0AAW1NPH9</accession>
<evidence type="ECO:0000256" key="12">
    <source>
        <dbReference type="SAM" id="MobiDB-lite"/>
    </source>
</evidence>
<keyword evidence="15" id="KW-1185">Reference proteome</keyword>
<gene>
    <name evidence="14" type="ORF">WJX73_002427</name>
</gene>
<dbReference type="Proteomes" id="UP001465755">
    <property type="component" value="Unassembled WGS sequence"/>
</dbReference>
<comment type="subcellular location">
    <subcellularLocation>
        <location evidence="1">Endomembrane system</location>
        <topology evidence="1">Multi-pass membrane protein</topology>
    </subcellularLocation>
</comment>
<feature type="region of interest" description="Disordered" evidence="12">
    <location>
        <begin position="446"/>
        <end position="573"/>
    </location>
</feature>
<name>A0AAW1NPH9_9CHLO</name>
<evidence type="ECO:0000256" key="6">
    <source>
        <dbReference type="ARBA" id="ARBA00023136"/>
    </source>
</evidence>
<evidence type="ECO:0000313" key="15">
    <source>
        <dbReference type="Proteomes" id="UP001465755"/>
    </source>
</evidence>
<dbReference type="GO" id="GO:0019706">
    <property type="term" value="F:protein-cysteine S-palmitoyltransferase activity"/>
    <property type="evidence" value="ECO:0007669"/>
    <property type="project" value="UniProtKB-EC"/>
</dbReference>
<proteinExistence type="inferred from homology"/>
<dbReference type="EMBL" id="JALJOQ010000163">
    <property type="protein sequence ID" value="KAK9792476.1"/>
    <property type="molecule type" value="Genomic_DNA"/>
</dbReference>
<feature type="domain" description="Palmitoyltransferase DHHC" evidence="13">
    <location>
        <begin position="120"/>
        <end position="256"/>
    </location>
</feature>
<evidence type="ECO:0000256" key="3">
    <source>
        <dbReference type="ARBA" id="ARBA00022679"/>
    </source>
</evidence>
<dbReference type="Pfam" id="PF01529">
    <property type="entry name" value="DHHC"/>
    <property type="match status" value="1"/>
</dbReference>
<evidence type="ECO:0000259" key="13">
    <source>
        <dbReference type="Pfam" id="PF01529"/>
    </source>
</evidence>
<evidence type="ECO:0000256" key="1">
    <source>
        <dbReference type="ARBA" id="ARBA00004127"/>
    </source>
</evidence>
<reference evidence="14 15" key="1">
    <citation type="journal article" date="2024" name="Nat. Commun.">
        <title>Phylogenomics reveals the evolutionary origins of lichenization in chlorophyte algae.</title>
        <authorList>
            <person name="Puginier C."/>
            <person name="Libourel C."/>
            <person name="Otte J."/>
            <person name="Skaloud P."/>
            <person name="Haon M."/>
            <person name="Grisel S."/>
            <person name="Petersen M."/>
            <person name="Berrin J.G."/>
            <person name="Delaux P.M."/>
            <person name="Dal Grande F."/>
            <person name="Keller J."/>
        </authorList>
    </citation>
    <scope>NUCLEOTIDE SEQUENCE [LARGE SCALE GENOMIC DNA]</scope>
    <source>
        <strain evidence="14 15">SAG 2036</strain>
    </source>
</reference>
<evidence type="ECO:0000256" key="4">
    <source>
        <dbReference type="ARBA" id="ARBA00022692"/>
    </source>
</evidence>
<comment type="catalytic activity">
    <reaction evidence="10 11">
        <text>L-cysteinyl-[protein] + hexadecanoyl-CoA = S-hexadecanoyl-L-cysteinyl-[protein] + CoA</text>
        <dbReference type="Rhea" id="RHEA:36683"/>
        <dbReference type="Rhea" id="RHEA-COMP:10131"/>
        <dbReference type="Rhea" id="RHEA-COMP:11032"/>
        <dbReference type="ChEBI" id="CHEBI:29950"/>
        <dbReference type="ChEBI" id="CHEBI:57287"/>
        <dbReference type="ChEBI" id="CHEBI:57379"/>
        <dbReference type="ChEBI" id="CHEBI:74151"/>
        <dbReference type="EC" id="2.3.1.225"/>
    </reaction>
</comment>
<dbReference type="GO" id="GO:0005794">
    <property type="term" value="C:Golgi apparatus"/>
    <property type="evidence" value="ECO:0007669"/>
    <property type="project" value="TreeGrafter"/>
</dbReference>
<evidence type="ECO:0000256" key="8">
    <source>
        <dbReference type="ARBA" id="ARBA00023288"/>
    </source>
</evidence>
<evidence type="ECO:0000256" key="11">
    <source>
        <dbReference type="RuleBase" id="RU079119"/>
    </source>
</evidence>
<keyword evidence="4 11" id="KW-0812">Transmembrane</keyword>
<comment type="caution">
    <text evidence="14">The sequence shown here is derived from an EMBL/GenBank/DDBJ whole genome shotgun (WGS) entry which is preliminary data.</text>
</comment>
<dbReference type="GO" id="GO:0005783">
    <property type="term" value="C:endoplasmic reticulum"/>
    <property type="evidence" value="ECO:0007669"/>
    <property type="project" value="TreeGrafter"/>
</dbReference>
<evidence type="ECO:0000256" key="7">
    <source>
        <dbReference type="ARBA" id="ARBA00023139"/>
    </source>
</evidence>
<evidence type="ECO:0000313" key="14">
    <source>
        <dbReference type="EMBL" id="KAK9792476.1"/>
    </source>
</evidence>
<evidence type="ECO:0000256" key="5">
    <source>
        <dbReference type="ARBA" id="ARBA00022989"/>
    </source>
</evidence>
<dbReference type="AlphaFoldDB" id="A0AAW1NPH9"/>
<dbReference type="InterPro" id="IPR001594">
    <property type="entry name" value="Palmitoyltrfase_DHHC"/>
</dbReference>
<feature type="transmembrane region" description="Helical" evidence="11">
    <location>
        <begin position="220"/>
        <end position="244"/>
    </location>
</feature>
<feature type="transmembrane region" description="Helical" evidence="11">
    <location>
        <begin position="36"/>
        <end position="53"/>
    </location>
</feature>
<organism evidence="14 15">
    <name type="scientific">Symbiochloris irregularis</name>
    <dbReference type="NCBI Taxonomy" id="706552"/>
    <lineage>
        <taxon>Eukaryota</taxon>
        <taxon>Viridiplantae</taxon>
        <taxon>Chlorophyta</taxon>
        <taxon>core chlorophytes</taxon>
        <taxon>Trebouxiophyceae</taxon>
        <taxon>Trebouxiales</taxon>
        <taxon>Trebouxiaceae</taxon>
        <taxon>Symbiochloris</taxon>
    </lineage>
</organism>
<evidence type="ECO:0000256" key="2">
    <source>
        <dbReference type="ARBA" id="ARBA00008574"/>
    </source>
</evidence>
<dbReference type="EC" id="2.3.1.225" evidence="11"/>
<dbReference type="PROSITE" id="PS50216">
    <property type="entry name" value="DHHC"/>
    <property type="match status" value="1"/>
</dbReference>
<comment type="similarity">
    <text evidence="2 11">Belongs to the DHHC palmitoyltransferase family.</text>
</comment>
<comment type="domain">
    <text evidence="11">The DHHC domain is required for palmitoyltransferase activity.</text>
</comment>
<keyword evidence="9 11" id="KW-0012">Acyltransferase</keyword>
<dbReference type="PANTHER" id="PTHR22883">
    <property type="entry name" value="ZINC FINGER DHHC DOMAIN CONTAINING PROTEIN"/>
    <property type="match status" value="1"/>
</dbReference>
<keyword evidence="3 11" id="KW-0808">Transferase</keyword>
<keyword evidence="5 11" id="KW-1133">Transmembrane helix</keyword>
<dbReference type="GO" id="GO:0006612">
    <property type="term" value="P:protein targeting to membrane"/>
    <property type="evidence" value="ECO:0007669"/>
    <property type="project" value="TreeGrafter"/>
</dbReference>
<feature type="transmembrane region" description="Helical" evidence="11">
    <location>
        <begin position="65"/>
        <end position="87"/>
    </location>
</feature>
<keyword evidence="8" id="KW-0449">Lipoprotein</keyword>
<keyword evidence="7" id="KW-0564">Palmitate</keyword>
<evidence type="ECO:0000256" key="10">
    <source>
        <dbReference type="ARBA" id="ARBA00048048"/>
    </source>
</evidence>